<evidence type="ECO:0000313" key="2">
    <source>
        <dbReference type="EMBL" id="APT87967.1"/>
    </source>
</evidence>
<feature type="transmembrane region" description="Helical" evidence="1">
    <location>
        <begin position="24"/>
        <end position="45"/>
    </location>
</feature>
<proteinExistence type="predicted"/>
<organism evidence="2 3">
    <name type="scientific">Corynebacterium frankenforstense DSM 45800</name>
    <dbReference type="NCBI Taxonomy" id="1437875"/>
    <lineage>
        <taxon>Bacteria</taxon>
        <taxon>Bacillati</taxon>
        <taxon>Actinomycetota</taxon>
        <taxon>Actinomycetes</taxon>
        <taxon>Mycobacteriales</taxon>
        <taxon>Corynebacteriaceae</taxon>
        <taxon>Corynebacterium</taxon>
    </lineage>
</organism>
<accession>A0A1L7CQ60</accession>
<dbReference type="STRING" id="1437875.CFRA_00090"/>
<dbReference type="KEGG" id="cfk:CFRA_00090"/>
<evidence type="ECO:0000256" key="1">
    <source>
        <dbReference type="SAM" id="Phobius"/>
    </source>
</evidence>
<feature type="transmembrane region" description="Helical" evidence="1">
    <location>
        <begin position="228"/>
        <end position="249"/>
    </location>
</feature>
<name>A0A1L7CQ60_9CORY</name>
<keyword evidence="1" id="KW-0472">Membrane</keyword>
<protein>
    <recommendedName>
        <fullName evidence="4">ABC transporter permease</fullName>
    </recommendedName>
</protein>
<keyword evidence="1" id="KW-0812">Transmembrane</keyword>
<dbReference type="OrthoDB" id="63188at2"/>
<keyword evidence="1" id="KW-1133">Transmembrane helix</keyword>
<evidence type="ECO:0000313" key="3">
    <source>
        <dbReference type="Proteomes" id="UP000185434"/>
    </source>
</evidence>
<feature type="transmembrane region" description="Helical" evidence="1">
    <location>
        <begin position="100"/>
        <end position="123"/>
    </location>
</feature>
<dbReference type="AlphaFoldDB" id="A0A1L7CQ60"/>
<feature type="transmembrane region" description="Helical" evidence="1">
    <location>
        <begin position="57"/>
        <end position="80"/>
    </location>
</feature>
<evidence type="ECO:0008006" key="4">
    <source>
        <dbReference type="Google" id="ProtNLM"/>
    </source>
</evidence>
<gene>
    <name evidence="2" type="ORF">CFRA_00090</name>
</gene>
<dbReference type="RefSeq" id="WP_075662935.1">
    <property type="nucleotide sequence ID" value="NZ_CP009247.1"/>
</dbReference>
<dbReference type="Proteomes" id="UP000185434">
    <property type="component" value="Chromosome"/>
</dbReference>
<feature type="transmembrane region" description="Helical" evidence="1">
    <location>
        <begin position="135"/>
        <end position="159"/>
    </location>
</feature>
<dbReference type="EMBL" id="CP009247">
    <property type="protein sequence ID" value="APT87967.1"/>
    <property type="molecule type" value="Genomic_DNA"/>
</dbReference>
<feature type="transmembrane region" description="Helical" evidence="1">
    <location>
        <begin position="165"/>
        <end position="183"/>
    </location>
</feature>
<keyword evidence="3" id="KW-1185">Reference proteome</keyword>
<reference evidence="2 3" key="1">
    <citation type="submission" date="2014-08" db="EMBL/GenBank/DDBJ databases">
        <title>Complete genome sequence of Corynebacterium frankenforstense ST18(T) (=DSM 45800(T)), isolated from raw cow milk.</title>
        <authorList>
            <person name="Ruckert C."/>
            <person name="Albersmeier A."/>
            <person name="Winkler A."/>
            <person name="Lipski A."/>
            <person name="Kalinowski J."/>
        </authorList>
    </citation>
    <scope>NUCLEOTIDE SEQUENCE [LARGE SCALE GENOMIC DNA]</scope>
    <source>
        <strain evidence="2 3">ST18</strain>
    </source>
</reference>
<sequence length="256" mass="27759">MSSPINLRFTGWQVYRTLADVTTMVFTVGLPVIFYLIFGAAMAYAELPFRDGNIAAYVMIGMALYGGISGAISVTGQVHLEYASGWAHQLALTPLTTAQALFAQLSAVITATILPVLAVNVTGLVTGVEMPADEWVISALITVAVSVPFGFYGLAITAAWASPNAISIATTSTVILAFAANMFMPLTESLLNFARFTPLYGAAALARWPLSDGWQLLAEEPNFLQHEMWYALVNIGVWTAIFVAAWLLLRRRMTRR</sequence>